<dbReference type="PANTHER" id="PTHR30126">
    <property type="entry name" value="HTH-TYPE TRANSCRIPTIONAL REGULATOR"/>
    <property type="match status" value="1"/>
</dbReference>
<dbReference type="CDD" id="cd05466">
    <property type="entry name" value="PBP2_LTTR_substrate"/>
    <property type="match status" value="1"/>
</dbReference>
<dbReference type="PRINTS" id="PR00039">
    <property type="entry name" value="HTHLYSR"/>
</dbReference>
<keyword evidence="3" id="KW-0238">DNA-binding</keyword>
<reference evidence="6 7" key="1">
    <citation type="journal article" date="2012" name="J. Bacteriol.">
        <title>Twenty-one genome sequences from Pseudomonas species and 19 genome sequences from diverse bacteria isolated from the rhizosphere and endosphere of Populus deltoides.</title>
        <authorList>
            <person name="Brown S.D."/>
            <person name="Utturkar S.M."/>
            <person name="Klingeman D.M."/>
            <person name="Johnson C.M."/>
            <person name="Martin S.L."/>
            <person name="Land M.L."/>
            <person name="Lu T.Y."/>
            <person name="Schadt C.W."/>
            <person name="Doktycz M.J."/>
            <person name="Pelletier D.A."/>
        </authorList>
    </citation>
    <scope>NUCLEOTIDE SEQUENCE [LARGE SCALE GENOMIC DNA]</scope>
    <source>
        <strain evidence="6 7">CF314</strain>
    </source>
</reference>
<dbReference type="InterPro" id="IPR005119">
    <property type="entry name" value="LysR_subst-bd"/>
</dbReference>
<keyword evidence="4" id="KW-0804">Transcription</keyword>
<dbReference type="Pfam" id="PF00126">
    <property type="entry name" value="HTH_1"/>
    <property type="match status" value="1"/>
</dbReference>
<protein>
    <submittedName>
        <fullName evidence="6">Transcriptional regulator</fullName>
    </submittedName>
</protein>
<comment type="similarity">
    <text evidence="1">Belongs to the LysR transcriptional regulatory family.</text>
</comment>
<dbReference type="OrthoDB" id="646694at2"/>
<dbReference type="EMBL" id="AKJY01000014">
    <property type="protein sequence ID" value="EJL74210.1"/>
    <property type="molecule type" value="Genomic_DNA"/>
</dbReference>
<dbReference type="InterPro" id="IPR036390">
    <property type="entry name" value="WH_DNA-bd_sf"/>
</dbReference>
<dbReference type="SUPFAM" id="SSF53850">
    <property type="entry name" value="Periplasmic binding protein-like II"/>
    <property type="match status" value="1"/>
</dbReference>
<evidence type="ECO:0000256" key="2">
    <source>
        <dbReference type="ARBA" id="ARBA00023015"/>
    </source>
</evidence>
<dbReference type="Pfam" id="PF03466">
    <property type="entry name" value="LysR_substrate"/>
    <property type="match status" value="1"/>
</dbReference>
<keyword evidence="7" id="KW-1185">Reference proteome</keyword>
<comment type="caution">
    <text evidence="6">The sequence shown here is derived from an EMBL/GenBank/DDBJ whole genome shotgun (WGS) entry which is preliminary data.</text>
</comment>
<dbReference type="InterPro" id="IPR000847">
    <property type="entry name" value="LysR_HTH_N"/>
</dbReference>
<gene>
    <name evidence="6" type="ORF">PMI13_00943</name>
</gene>
<evidence type="ECO:0000313" key="6">
    <source>
        <dbReference type="EMBL" id="EJL74210.1"/>
    </source>
</evidence>
<proteinExistence type="inferred from homology"/>
<evidence type="ECO:0000256" key="4">
    <source>
        <dbReference type="ARBA" id="ARBA00023163"/>
    </source>
</evidence>
<dbReference type="SUPFAM" id="SSF46785">
    <property type="entry name" value="Winged helix' DNA-binding domain"/>
    <property type="match status" value="1"/>
</dbReference>
<dbReference type="InterPro" id="IPR036388">
    <property type="entry name" value="WH-like_DNA-bd_sf"/>
</dbReference>
<dbReference type="Gene3D" id="1.10.10.10">
    <property type="entry name" value="Winged helix-like DNA-binding domain superfamily/Winged helix DNA-binding domain"/>
    <property type="match status" value="1"/>
</dbReference>
<dbReference type="PROSITE" id="PS50931">
    <property type="entry name" value="HTH_LYSR"/>
    <property type="match status" value="1"/>
</dbReference>
<dbReference type="PATRIC" id="fig|1144316.3.peg.952"/>
<dbReference type="GO" id="GO:0000976">
    <property type="term" value="F:transcription cis-regulatory region binding"/>
    <property type="evidence" value="ECO:0007669"/>
    <property type="project" value="TreeGrafter"/>
</dbReference>
<dbReference type="GO" id="GO:0003700">
    <property type="term" value="F:DNA-binding transcription factor activity"/>
    <property type="evidence" value="ECO:0007669"/>
    <property type="project" value="InterPro"/>
</dbReference>
<name>J2K240_9FLAO</name>
<keyword evidence="2" id="KW-0805">Transcription regulation</keyword>
<dbReference type="AlphaFoldDB" id="J2K240"/>
<dbReference type="RefSeq" id="WP_007841156.1">
    <property type="nucleotide sequence ID" value="NZ_AKJY01000014.1"/>
</dbReference>
<organism evidence="6 7">
    <name type="scientific">Chryseobacterium populi</name>
    <dbReference type="NCBI Taxonomy" id="1144316"/>
    <lineage>
        <taxon>Bacteria</taxon>
        <taxon>Pseudomonadati</taxon>
        <taxon>Bacteroidota</taxon>
        <taxon>Flavobacteriia</taxon>
        <taxon>Flavobacteriales</taxon>
        <taxon>Weeksellaceae</taxon>
        <taxon>Chryseobacterium group</taxon>
        <taxon>Chryseobacterium</taxon>
    </lineage>
</organism>
<sequence>MVNLEWYRTFKEIYKTGTLTGAAESLFISQPGVSLHLSSLEAYVGYKLFDRTGRKMIPTERGKVLYNAVFEPLQKLENVEKNFQKSTEKHTPTISVGMCFETFQTTLEQYVSTLPFNLIINFGEYPEMIDQLDKGILDLIITPKKGSSMNIEHEAFSSEQIILVGGKDVDTESFKKVLKTKDPEQIEEWLKKEKWYGTTGDMEHLFQFWILNFGHKPNFRPNYIVPNLNSIIRCLKGGTGLAVVPDFLCKNEIEGNDVKLIWEGDKKLENTLYFGCRKKTNYESEIDHIKKLFRQVMS</sequence>
<evidence type="ECO:0000313" key="7">
    <source>
        <dbReference type="Proteomes" id="UP000007509"/>
    </source>
</evidence>
<accession>J2K240</accession>
<dbReference type="Proteomes" id="UP000007509">
    <property type="component" value="Unassembled WGS sequence"/>
</dbReference>
<evidence type="ECO:0000256" key="1">
    <source>
        <dbReference type="ARBA" id="ARBA00009437"/>
    </source>
</evidence>
<evidence type="ECO:0000259" key="5">
    <source>
        <dbReference type="PROSITE" id="PS50931"/>
    </source>
</evidence>
<feature type="domain" description="HTH lysR-type" evidence="5">
    <location>
        <begin position="2"/>
        <end position="59"/>
    </location>
</feature>
<dbReference type="PANTHER" id="PTHR30126:SF40">
    <property type="entry name" value="HTH-TYPE TRANSCRIPTIONAL REGULATOR GLTR"/>
    <property type="match status" value="1"/>
</dbReference>
<evidence type="ECO:0000256" key="3">
    <source>
        <dbReference type="ARBA" id="ARBA00023125"/>
    </source>
</evidence>